<sequence>MKRLEGIHRSPIYSHFGESIQGAASIRAFEKVNDFYKISERLVDTFIRCKYLNLVSNRWLAVRLEFVGNCVVLFAALFAALSREWGVAITAGVAGLSVSYALNAEWRIDGVTIAKGWPRNGAIELHEYSTRYREGLDFVVRKLNISIQPAEKIGIVGRTGAGK</sequence>
<evidence type="ECO:0000256" key="3">
    <source>
        <dbReference type="ARBA" id="ARBA00022741"/>
    </source>
</evidence>
<feature type="transmembrane region" description="Helical" evidence="7">
    <location>
        <begin position="85"/>
        <end position="102"/>
    </location>
</feature>
<dbReference type="GO" id="GO:0016020">
    <property type="term" value="C:membrane"/>
    <property type="evidence" value="ECO:0007669"/>
    <property type="project" value="InterPro"/>
</dbReference>
<dbReference type="InterPro" id="IPR027417">
    <property type="entry name" value="P-loop_NTPase"/>
</dbReference>
<keyword evidence="3" id="KW-0547">Nucleotide-binding</keyword>
<evidence type="ECO:0000313" key="9">
    <source>
        <dbReference type="Proteomes" id="UP000887564"/>
    </source>
</evidence>
<keyword evidence="9" id="KW-1185">Reference proteome</keyword>
<dbReference type="PANTHER" id="PTHR24223:SF415">
    <property type="entry name" value="FI20190P1"/>
    <property type="match status" value="1"/>
</dbReference>
<dbReference type="Pfam" id="PF00664">
    <property type="entry name" value="ABC_membrane"/>
    <property type="match status" value="1"/>
</dbReference>
<evidence type="ECO:0000259" key="8">
    <source>
        <dbReference type="PROSITE" id="PS50929"/>
    </source>
</evidence>
<dbReference type="InterPro" id="IPR011527">
    <property type="entry name" value="ABC1_TM_dom"/>
</dbReference>
<dbReference type="GO" id="GO:0005524">
    <property type="term" value="F:ATP binding"/>
    <property type="evidence" value="ECO:0007669"/>
    <property type="project" value="UniProtKB-KW"/>
</dbReference>
<organism evidence="9 10">
    <name type="scientific">Parascaris equorum</name>
    <name type="common">Equine roundworm</name>
    <dbReference type="NCBI Taxonomy" id="6256"/>
    <lineage>
        <taxon>Eukaryota</taxon>
        <taxon>Metazoa</taxon>
        <taxon>Ecdysozoa</taxon>
        <taxon>Nematoda</taxon>
        <taxon>Chromadorea</taxon>
        <taxon>Rhabditida</taxon>
        <taxon>Spirurina</taxon>
        <taxon>Ascaridomorpha</taxon>
        <taxon>Ascaridoidea</taxon>
        <taxon>Ascarididae</taxon>
        <taxon>Parascaris</taxon>
    </lineage>
</organism>
<keyword evidence="2 7" id="KW-0812">Transmembrane</keyword>
<evidence type="ECO:0000313" key="10">
    <source>
        <dbReference type="WBParaSite" id="PEQ_0000583601-mRNA-1"/>
    </source>
</evidence>
<keyword evidence="1" id="KW-0813">Transport</keyword>
<dbReference type="InterPro" id="IPR036640">
    <property type="entry name" value="ABC1_TM_sf"/>
</dbReference>
<evidence type="ECO:0000256" key="6">
    <source>
        <dbReference type="ARBA" id="ARBA00023136"/>
    </source>
</evidence>
<accession>A0A914RH01</accession>
<keyword evidence="6 7" id="KW-0472">Membrane</keyword>
<dbReference type="SUPFAM" id="SSF52540">
    <property type="entry name" value="P-loop containing nucleoside triphosphate hydrolases"/>
    <property type="match status" value="1"/>
</dbReference>
<evidence type="ECO:0000256" key="7">
    <source>
        <dbReference type="SAM" id="Phobius"/>
    </source>
</evidence>
<dbReference type="SUPFAM" id="SSF90123">
    <property type="entry name" value="ABC transporter transmembrane region"/>
    <property type="match status" value="1"/>
</dbReference>
<dbReference type="Proteomes" id="UP000887564">
    <property type="component" value="Unplaced"/>
</dbReference>
<dbReference type="Gene3D" id="1.20.1560.10">
    <property type="entry name" value="ABC transporter type 1, transmembrane domain"/>
    <property type="match status" value="1"/>
</dbReference>
<feature type="domain" description="ABC transmembrane type-1" evidence="8">
    <location>
        <begin position="1"/>
        <end position="104"/>
    </location>
</feature>
<evidence type="ECO:0000256" key="5">
    <source>
        <dbReference type="ARBA" id="ARBA00022989"/>
    </source>
</evidence>
<dbReference type="WBParaSite" id="PEQ_0000583601-mRNA-1">
    <property type="protein sequence ID" value="PEQ_0000583601-mRNA-1"/>
    <property type="gene ID" value="PEQ_0000583601"/>
</dbReference>
<protein>
    <submittedName>
        <fullName evidence="10">ABC transmembrane type-1 domain-containing protein</fullName>
    </submittedName>
</protein>
<dbReference type="PROSITE" id="PS50929">
    <property type="entry name" value="ABC_TM1F"/>
    <property type="match status" value="1"/>
</dbReference>
<dbReference type="Gene3D" id="3.40.50.300">
    <property type="entry name" value="P-loop containing nucleotide triphosphate hydrolases"/>
    <property type="match status" value="1"/>
</dbReference>
<keyword evidence="4" id="KW-0067">ATP-binding</keyword>
<dbReference type="InterPro" id="IPR050173">
    <property type="entry name" value="ABC_transporter_C-like"/>
</dbReference>
<name>A0A914RH01_PAREQ</name>
<evidence type="ECO:0000256" key="2">
    <source>
        <dbReference type="ARBA" id="ARBA00022692"/>
    </source>
</evidence>
<dbReference type="GO" id="GO:0140359">
    <property type="term" value="F:ABC-type transporter activity"/>
    <property type="evidence" value="ECO:0007669"/>
    <property type="project" value="InterPro"/>
</dbReference>
<keyword evidence="5 7" id="KW-1133">Transmembrane helix</keyword>
<feature type="transmembrane region" description="Helical" evidence="7">
    <location>
        <begin position="60"/>
        <end position="79"/>
    </location>
</feature>
<dbReference type="PANTHER" id="PTHR24223">
    <property type="entry name" value="ATP-BINDING CASSETTE SUB-FAMILY C"/>
    <property type="match status" value="1"/>
</dbReference>
<reference evidence="10" key="1">
    <citation type="submission" date="2022-11" db="UniProtKB">
        <authorList>
            <consortium name="WormBaseParasite"/>
        </authorList>
    </citation>
    <scope>IDENTIFICATION</scope>
</reference>
<evidence type="ECO:0000256" key="4">
    <source>
        <dbReference type="ARBA" id="ARBA00022840"/>
    </source>
</evidence>
<evidence type="ECO:0000256" key="1">
    <source>
        <dbReference type="ARBA" id="ARBA00022448"/>
    </source>
</evidence>
<dbReference type="AlphaFoldDB" id="A0A914RH01"/>
<proteinExistence type="predicted"/>